<dbReference type="EMBL" id="CM000914">
    <property type="protein sequence ID" value="EFG04241.2"/>
    <property type="molecule type" value="Genomic_DNA"/>
</dbReference>
<dbReference type="AlphaFoldDB" id="D5SJZ8"/>
<evidence type="ECO:0000313" key="2">
    <source>
        <dbReference type="Proteomes" id="UP000002357"/>
    </source>
</evidence>
<name>D5SJZ8_STRCL</name>
<organism evidence="1 2">
    <name type="scientific">Streptomyces clavuligerus</name>
    <dbReference type="NCBI Taxonomy" id="1901"/>
    <lineage>
        <taxon>Bacteria</taxon>
        <taxon>Bacillati</taxon>
        <taxon>Actinomycetota</taxon>
        <taxon>Actinomycetes</taxon>
        <taxon>Kitasatosporales</taxon>
        <taxon>Streptomycetaceae</taxon>
        <taxon>Streptomyces</taxon>
    </lineage>
</organism>
<dbReference type="Proteomes" id="UP000002357">
    <property type="component" value="Plasmid pSCL4"/>
</dbReference>
<reference evidence="1 2" key="1">
    <citation type="journal article" date="2010" name="Genome Biol. Evol.">
        <title>The sequence of a 1.8-mb bacterial linear plasmid reveals a rich evolutionary reservoir of secondary metabolic pathways.</title>
        <authorList>
            <person name="Medema M.H."/>
            <person name="Trefzer A."/>
            <person name="Kovalchuk A."/>
            <person name="van den Berg M."/>
            <person name="Mueller U."/>
            <person name="Heijne W."/>
            <person name="Wu L."/>
            <person name="Alam M.T."/>
            <person name="Ronning C.M."/>
            <person name="Nierman W.C."/>
            <person name="Bovenberg R.A.L."/>
            <person name="Breitling R."/>
            <person name="Takano E."/>
        </authorList>
    </citation>
    <scope>NUCLEOTIDE SEQUENCE [LARGE SCALE GENOMIC DNA]</scope>
    <source>
        <strain evidence="2">ATCC 27064 / DSM 738 / JCM 4710 / NBRC 13307 / NCIMB 12785 / NRRL 3585 / VKM Ac-602</strain>
        <plasmid evidence="1">pSCL4</plasmid>
    </source>
</reference>
<protein>
    <recommendedName>
        <fullName evidence="3">Thioredoxin domain-containing protein</fullName>
    </recommendedName>
</protein>
<accession>D5SJZ8</accession>
<gene>
    <name evidence="1" type="ORF">SCLAV_p0754</name>
</gene>
<proteinExistence type="predicted"/>
<evidence type="ECO:0000313" key="1">
    <source>
        <dbReference type="EMBL" id="EFG04241.2"/>
    </source>
</evidence>
<sequence>MTMPYLIAAVVLLGALCLLDLLLTVGVIRRLRTQQGARTLRDQAPDDGMLPPRAIVGDFAATTVDGRSLTPADLRSPAVVAFLNPGCAPCHEELPRVAAALAAAPGNGVLAVVAGGEPGEDDTDLMLRELSPYGTVVHEGISGPLTEAFKVRAFPALCRVRRAGGQLVVESVGEQVLSASPALLP</sequence>
<dbReference type="Gene3D" id="3.40.30.10">
    <property type="entry name" value="Glutaredoxin"/>
    <property type="match status" value="1"/>
</dbReference>
<dbReference type="OrthoDB" id="128449at2"/>
<evidence type="ECO:0008006" key="3">
    <source>
        <dbReference type="Google" id="ProtNLM"/>
    </source>
</evidence>
<dbReference type="InterPro" id="IPR036249">
    <property type="entry name" value="Thioredoxin-like_sf"/>
</dbReference>
<geneLocation type="plasmid" evidence="1 2">
    <name>pSCL4</name>
</geneLocation>
<keyword evidence="1" id="KW-0614">Plasmid</keyword>
<keyword evidence="2" id="KW-1185">Reference proteome</keyword>
<dbReference type="eggNOG" id="COG0526">
    <property type="taxonomic scope" value="Bacteria"/>
</dbReference>
<dbReference type="SUPFAM" id="SSF52833">
    <property type="entry name" value="Thioredoxin-like"/>
    <property type="match status" value="1"/>
</dbReference>